<dbReference type="VEuPathDB" id="FungiDB:P175DRAFT_0498072"/>
<name>A0A0F8X9N7_9EURO</name>
<accession>A0A0F8X9N7</accession>
<feature type="non-terminal residue" evidence="2">
    <location>
        <position position="110"/>
    </location>
</feature>
<keyword evidence="3" id="KW-1185">Reference proteome</keyword>
<sequence>MEIIQTPYLKSLSHRGYIQGVSLSSKSTNTLLCHFFGGLRYALPPPQRWRKARPLPPSYSYGTKDHPGYCPGAAGVCPQPNFMDLSVSEGWDEDCFQCNVWVPVGEPPDD</sequence>
<dbReference type="InterPro" id="IPR002018">
    <property type="entry name" value="CarbesteraseB"/>
</dbReference>
<protein>
    <recommendedName>
        <fullName evidence="1">Carboxylesterase type B domain-containing protein</fullName>
    </recommendedName>
</protein>
<proteinExistence type="predicted"/>
<dbReference type="Proteomes" id="UP000034947">
    <property type="component" value="Unassembled WGS sequence"/>
</dbReference>
<evidence type="ECO:0000259" key="1">
    <source>
        <dbReference type="Pfam" id="PF00135"/>
    </source>
</evidence>
<dbReference type="Gene3D" id="3.40.50.1820">
    <property type="entry name" value="alpha/beta hydrolase"/>
    <property type="match status" value="1"/>
</dbReference>
<evidence type="ECO:0000313" key="2">
    <source>
        <dbReference type="EMBL" id="KKK20312.1"/>
    </source>
</evidence>
<gene>
    <name evidence="2" type="ORF">AOCH_007777</name>
</gene>
<feature type="domain" description="Carboxylesterase type B" evidence="1">
    <location>
        <begin position="15"/>
        <end position="105"/>
    </location>
</feature>
<dbReference type="AlphaFoldDB" id="A0A0F8X9N7"/>
<reference evidence="2 3" key="1">
    <citation type="submission" date="2015-02" db="EMBL/GenBank/DDBJ databases">
        <title>Draft Genome Sequences of Two Closely-Related Aflatoxigenic Aspergillus Species Obtained from the Cote d'Ivoire.</title>
        <authorList>
            <person name="Moore G.G."/>
            <person name="Beltz S.B."/>
            <person name="Mack B.M."/>
        </authorList>
    </citation>
    <scope>NUCLEOTIDE SEQUENCE [LARGE SCALE GENOMIC DNA]</scope>
    <source>
        <strain evidence="2 3">SRRC1432</strain>
    </source>
</reference>
<dbReference type="EMBL" id="JYKN01001481">
    <property type="protein sequence ID" value="KKK20312.1"/>
    <property type="molecule type" value="Genomic_DNA"/>
</dbReference>
<evidence type="ECO:0000313" key="3">
    <source>
        <dbReference type="Proteomes" id="UP000034947"/>
    </source>
</evidence>
<organism evidence="2 3">
    <name type="scientific">Aspergillus ochraceoroseus</name>
    <dbReference type="NCBI Taxonomy" id="138278"/>
    <lineage>
        <taxon>Eukaryota</taxon>
        <taxon>Fungi</taxon>
        <taxon>Dikarya</taxon>
        <taxon>Ascomycota</taxon>
        <taxon>Pezizomycotina</taxon>
        <taxon>Eurotiomycetes</taxon>
        <taxon>Eurotiomycetidae</taxon>
        <taxon>Eurotiales</taxon>
        <taxon>Aspergillaceae</taxon>
        <taxon>Aspergillus</taxon>
        <taxon>Aspergillus subgen. Nidulantes</taxon>
    </lineage>
</organism>
<comment type="caution">
    <text evidence="2">The sequence shown here is derived from an EMBL/GenBank/DDBJ whole genome shotgun (WGS) entry which is preliminary data.</text>
</comment>
<dbReference type="SUPFAM" id="SSF53474">
    <property type="entry name" value="alpha/beta-Hydrolases"/>
    <property type="match status" value="1"/>
</dbReference>
<dbReference type="Pfam" id="PF00135">
    <property type="entry name" value="COesterase"/>
    <property type="match status" value="1"/>
</dbReference>
<dbReference type="InterPro" id="IPR029058">
    <property type="entry name" value="AB_hydrolase_fold"/>
</dbReference>